<reference evidence="1 2" key="1">
    <citation type="journal article" date="2020" name="ISME J.">
        <title>Enrichment and physiological characterization of a novel comammox Nitrospira indicates ammonium inhibition of complete nitrification.</title>
        <authorList>
            <person name="Sakoula D."/>
            <person name="Koch H."/>
            <person name="Frank J."/>
            <person name="Jetten M.S.M."/>
            <person name="van Kessel M.A.H.J."/>
            <person name="Lucker S."/>
        </authorList>
    </citation>
    <scope>NUCLEOTIDE SEQUENCE [LARGE SCALE GENOMIC DNA]</scope>
    <source>
        <strain evidence="1">Comreactor17</strain>
    </source>
</reference>
<dbReference type="AlphaFoldDB" id="A0A7S8FE54"/>
<proteinExistence type="predicted"/>
<organism evidence="1 2">
    <name type="scientific">Candidatus Nitrospira kreftii</name>
    <dbReference type="NCBI Taxonomy" id="2652173"/>
    <lineage>
        <taxon>Bacteria</taxon>
        <taxon>Pseudomonadati</taxon>
        <taxon>Nitrospirota</taxon>
        <taxon>Nitrospiria</taxon>
        <taxon>Nitrospirales</taxon>
        <taxon>Nitrospiraceae</taxon>
        <taxon>Nitrospira</taxon>
    </lineage>
</organism>
<gene>
    <name evidence="1" type="ORF">Nkreftii_001952</name>
</gene>
<accession>A0A7S8FE54</accession>
<dbReference type="EMBL" id="CP047423">
    <property type="protein sequence ID" value="QPD04178.1"/>
    <property type="molecule type" value="Genomic_DNA"/>
</dbReference>
<dbReference type="Proteomes" id="UP000593737">
    <property type="component" value="Chromosome"/>
</dbReference>
<dbReference type="KEGG" id="nkf:Nkreftii_001952"/>
<evidence type="ECO:0000313" key="2">
    <source>
        <dbReference type="Proteomes" id="UP000593737"/>
    </source>
</evidence>
<name>A0A7S8FE54_9BACT</name>
<evidence type="ECO:0000313" key="1">
    <source>
        <dbReference type="EMBL" id="QPD04178.1"/>
    </source>
</evidence>
<protein>
    <submittedName>
        <fullName evidence="1">Uncharacterized protein</fullName>
    </submittedName>
</protein>
<sequence length="48" mass="5536">MRGLTITEVEEATEFGTKVETGLESLKHYLWYGMVARHGYAVGRRHRV</sequence>